<organism evidence="1 2">
    <name type="scientific">Trifolium pratense</name>
    <name type="common">Red clover</name>
    <dbReference type="NCBI Taxonomy" id="57577"/>
    <lineage>
        <taxon>Eukaryota</taxon>
        <taxon>Viridiplantae</taxon>
        <taxon>Streptophyta</taxon>
        <taxon>Embryophyta</taxon>
        <taxon>Tracheophyta</taxon>
        <taxon>Spermatophyta</taxon>
        <taxon>Magnoliopsida</taxon>
        <taxon>eudicotyledons</taxon>
        <taxon>Gunneridae</taxon>
        <taxon>Pentapetalae</taxon>
        <taxon>rosids</taxon>
        <taxon>fabids</taxon>
        <taxon>Fabales</taxon>
        <taxon>Fabaceae</taxon>
        <taxon>Papilionoideae</taxon>
        <taxon>50 kb inversion clade</taxon>
        <taxon>NPAAA clade</taxon>
        <taxon>Hologalegina</taxon>
        <taxon>IRL clade</taxon>
        <taxon>Trifolieae</taxon>
        <taxon>Trifolium</taxon>
    </lineage>
</organism>
<gene>
    <name evidence="1" type="ORF">L195_g064531</name>
</gene>
<sequence>MWKWNLLHGWMPIELMDRIAAIPPPVTANGKDCQVVAGAGTDKYSVAA</sequence>
<dbReference type="EMBL" id="ASHM01254753">
    <property type="protein sequence ID" value="PNX69653.1"/>
    <property type="molecule type" value="Genomic_DNA"/>
</dbReference>
<reference evidence="1 2" key="2">
    <citation type="journal article" date="2017" name="Front. Plant Sci.">
        <title>Gene Classification and Mining of Molecular Markers Useful in Red Clover (Trifolium pratense) Breeding.</title>
        <authorList>
            <person name="Istvanek J."/>
            <person name="Dluhosova J."/>
            <person name="Dluhos P."/>
            <person name="Patkova L."/>
            <person name="Nedelnik J."/>
            <person name="Repkova J."/>
        </authorList>
    </citation>
    <scope>NUCLEOTIDE SEQUENCE [LARGE SCALE GENOMIC DNA]</scope>
    <source>
        <strain evidence="2">cv. Tatra</strain>
        <tissue evidence="1">Young leaves</tissue>
    </source>
</reference>
<comment type="caution">
    <text evidence="1">The sequence shown here is derived from an EMBL/GenBank/DDBJ whole genome shotgun (WGS) entry which is preliminary data.</text>
</comment>
<feature type="non-terminal residue" evidence="1">
    <location>
        <position position="48"/>
    </location>
</feature>
<proteinExistence type="predicted"/>
<name>A0A2K3KTP6_TRIPR</name>
<protein>
    <submittedName>
        <fullName evidence="1">Uncharacterized protein</fullName>
    </submittedName>
</protein>
<accession>A0A2K3KTP6</accession>
<evidence type="ECO:0000313" key="2">
    <source>
        <dbReference type="Proteomes" id="UP000236291"/>
    </source>
</evidence>
<dbReference type="Proteomes" id="UP000236291">
    <property type="component" value="Unassembled WGS sequence"/>
</dbReference>
<evidence type="ECO:0000313" key="1">
    <source>
        <dbReference type="EMBL" id="PNX69653.1"/>
    </source>
</evidence>
<reference evidence="1 2" key="1">
    <citation type="journal article" date="2014" name="Am. J. Bot.">
        <title>Genome assembly and annotation for red clover (Trifolium pratense; Fabaceae).</title>
        <authorList>
            <person name="Istvanek J."/>
            <person name="Jaros M."/>
            <person name="Krenek A."/>
            <person name="Repkova J."/>
        </authorList>
    </citation>
    <scope>NUCLEOTIDE SEQUENCE [LARGE SCALE GENOMIC DNA]</scope>
    <source>
        <strain evidence="2">cv. Tatra</strain>
        <tissue evidence="1">Young leaves</tissue>
    </source>
</reference>
<dbReference type="AlphaFoldDB" id="A0A2K3KTP6"/>